<proteinExistence type="predicted"/>
<organism evidence="3 4">
    <name type="scientific">Cryptococcus depauperatus CBS 7841</name>
    <dbReference type="NCBI Taxonomy" id="1295531"/>
    <lineage>
        <taxon>Eukaryota</taxon>
        <taxon>Fungi</taxon>
        <taxon>Dikarya</taxon>
        <taxon>Basidiomycota</taxon>
        <taxon>Agaricomycotina</taxon>
        <taxon>Tremellomycetes</taxon>
        <taxon>Tremellales</taxon>
        <taxon>Cryptococcaceae</taxon>
        <taxon>Cryptococcus</taxon>
    </lineage>
</organism>
<feature type="region of interest" description="Disordered" evidence="1">
    <location>
        <begin position="32"/>
        <end position="79"/>
    </location>
</feature>
<dbReference type="GO" id="GO:0005739">
    <property type="term" value="C:mitochondrion"/>
    <property type="evidence" value="ECO:0007669"/>
    <property type="project" value="InterPro"/>
</dbReference>
<feature type="compositionally biased region" description="Basic and acidic residues" evidence="1">
    <location>
        <begin position="59"/>
        <end position="79"/>
    </location>
</feature>
<dbReference type="PANTHER" id="PTHR39468">
    <property type="entry name" value="CHROMOSOME 7, WHOLE GENOME SHOTGUN SEQUENCE"/>
    <property type="match status" value="1"/>
</dbReference>
<feature type="compositionally biased region" description="Low complexity" evidence="1">
    <location>
        <begin position="173"/>
        <end position="182"/>
    </location>
</feature>
<dbReference type="AlphaFoldDB" id="A0AAJ8JML7"/>
<dbReference type="InterPro" id="IPR043837">
    <property type="entry name" value="Mtf2-like_C"/>
</dbReference>
<dbReference type="KEGG" id="cdep:91084426"/>
<dbReference type="Pfam" id="PF19189">
    <property type="entry name" value="Mtf2"/>
    <property type="match status" value="1"/>
</dbReference>
<feature type="region of interest" description="Disordered" evidence="1">
    <location>
        <begin position="173"/>
        <end position="195"/>
    </location>
</feature>
<dbReference type="RefSeq" id="XP_066065769.1">
    <property type="nucleotide sequence ID" value="XM_066209672.1"/>
</dbReference>
<dbReference type="EMBL" id="CP143784">
    <property type="protein sequence ID" value="WVN85068.1"/>
    <property type="molecule type" value="Genomic_DNA"/>
</dbReference>
<reference evidence="3" key="1">
    <citation type="submission" date="2016-06" db="EMBL/GenBank/DDBJ databases">
        <authorList>
            <person name="Cuomo C."/>
            <person name="Litvintseva A."/>
            <person name="Heitman J."/>
            <person name="Chen Y."/>
            <person name="Sun S."/>
            <person name="Springer D."/>
            <person name="Dromer F."/>
            <person name="Young S."/>
            <person name="Zeng Q."/>
            <person name="Chapman S."/>
            <person name="Gujja S."/>
            <person name="Saif S."/>
            <person name="Birren B."/>
        </authorList>
    </citation>
    <scope>NUCLEOTIDE SEQUENCE</scope>
    <source>
        <strain evidence="3">CBS 7841</strain>
    </source>
</reference>
<evidence type="ECO:0000259" key="2">
    <source>
        <dbReference type="Pfam" id="PF19189"/>
    </source>
</evidence>
<feature type="compositionally biased region" description="Basic and acidic residues" evidence="1">
    <location>
        <begin position="32"/>
        <end position="49"/>
    </location>
</feature>
<gene>
    <name evidence="3" type="ORF">L203_100210</name>
</gene>
<feature type="compositionally biased region" description="Polar residues" evidence="1">
    <location>
        <begin position="121"/>
        <end position="135"/>
    </location>
</feature>
<evidence type="ECO:0000313" key="4">
    <source>
        <dbReference type="Proteomes" id="UP000094043"/>
    </source>
</evidence>
<evidence type="ECO:0000256" key="1">
    <source>
        <dbReference type="SAM" id="MobiDB-lite"/>
    </source>
</evidence>
<evidence type="ECO:0000313" key="3">
    <source>
        <dbReference type="EMBL" id="WVN85068.1"/>
    </source>
</evidence>
<dbReference type="GeneID" id="91084426"/>
<reference evidence="3" key="2">
    <citation type="journal article" date="2022" name="Elife">
        <title>Obligate sexual reproduction of a homothallic fungus closely related to the Cryptococcus pathogenic species complex.</title>
        <authorList>
            <person name="Passer A.R."/>
            <person name="Clancey S.A."/>
            <person name="Shea T."/>
            <person name="David-Palma M."/>
            <person name="Averette A.F."/>
            <person name="Boekhout T."/>
            <person name="Porcel B.M."/>
            <person name="Nowrousian M."/>
            <person name="Cuomo C.A."/>
            <person name="Sun S."/>
            <person name="Heitman J."/>
            <person name="Coelho M.A."/>
        </authorList>
    </citation>
    <scope>NUCLEOTIDE SEQUENCE</scope>
    <source>
        <strain evidence="3">CBS 7841</strain>
    </source>
</reference>
<dbReference type="Proteomes" id="UP000094043">
    <property type="component" value="Chromosome 1"/>
</dbReference>
<name>A0AAJ8JML7_9TREE</name>
<dbReference type="InterPro" id="IPR040009">
    <property type="entry name" value="Mtf2/C5D6.12-like"/>
</dbReference>
<sequence length="481" mass="54452">MRQLFSCSLRYISRRPKPWFRRLETDQILRRSASDTSDIRKRDSTHEEPPENASLNNHLKTEAEKEQPPVDREDSHFDRLSQPASLTNKKEGDAEEVHFNQLLSALEEEWPKQPNYGTHPRSITSRLSFSSNPASSRAMRGPQGRFRRAGMTPPEATVFNELISSLLVNSPLSNSPSSDPYSAAKSGGTGFGLQGWNRDEAKRLRPIFNRDKDEDANIEELEMLTEEMSLMGSDLELLEWAKNRVLKPEPPKSAQAVPGASITQSFTASPKLNTIRTPDVLQAEPLPMTAPSTTQVSPTDLPPLLNFSPVYPTVLARVLKTLRENFNSPYLVFAVFQHAQTSSIESYLSGCSTGAYNEVLTCRWDSFKDLEGVQRGVREMEMMGVKWDKDTNRLIGRIIEEVGRAILQGSGRWGEDVLLTLRQLEEKVEKDVIEEERYHRFEQQSRERAKQRREREAISNVLISRTVADHGAIGSIALYLL</sequence>
<feature type="domain" description="Mtf2-like C-terminal" evidence="2">
    <location>
        <begin position="219"/>
        <end position="429"/>
    </location>
</feature>
<accession>A0AAJ8JML7</accession>
<dbReference type="PANTHER" id="PTHR39468:SF1">
    <property type="entry name" value="MTF2-LIKE C-TERMINAL DOMAIN-CONTAINING PROTEIN"/>
    <property type="match status" value="1"/>
</dbReference>
<feature type="region of interest" description="Disordered" evidence="1">
    <location>
        <begin position="110"/>
        <end position="149"/>
    </location>
</feature>
<keyword evidence="4" id="KW-1185">Reference proteome</keyword>
<protein>
    <recommendedName>
        <fullName evidence="2">Mtf2-like C-terminal domain-containing protein</fullName>
    </recommendedName>
</protein>
<reference evidence="3" key="3">
    <citation type="submission" date="2024-01" db="EMBL/GenBank/DDBJ databases">
        <authorList>
            <person name="Coelho M.A."/>
            <person name="David-Palma M."/>
            <person name="Shea T."/>
            <person name="Sun S."/>
            <person name="Cuomo C.A."/>
            <person name="Heitman J."/>
        </authorList>
    </citation>
    <scope>NUCLEOTIDE SEQUENCE</scope>
    <source>
        <strain evidence="3">CBS 7841</strain>
    </source>
</reference>